<comment type="caution">
    <text evidence="1">The sequence shown here is derived from an EMBL/GenBank/DDBJ whole genome shotgun (WGS) entry which is preliminary data.</text>
</comment>
<evidence type="ECO:0000313" key="2">
    <source>
        <dbReference type="Proteomes" id="UP001597541"/>
    </source>
</evidence>
<proteinExistence type="predicted"/>
<evidence type="ECO:0000313" key="1">
    <source>
        <dbReference type="EMBL" id="MFD2613381.1"/>
    </source>
</evidence>
<accession>A0ABW5PF96</accession>
<reference evidence="2" key="1">
    <citation type="journal article" date="2019" name="Int. J. Syst. Evol. Microbiol.">
        <title>The Global Catalogue of Microorganisms (GCM) 10K type strain sequencing project: providing services to taxonomists for standard genome sequencing and annotation.</title>
        <authorList>
            <consortium name="The Broad Institute Genomics Platform"/>
            <consortium name="The Broad Institute Genome Sequencing Center for Infectious Disease"/>
            <person name="Wu L."/>
            <person name="Ma J."/>
        </authorList>
    </citation>
    <scope>NUCLEOTIDE SEQUENCE [LARGE SCALE GENOMIC DNA]</scope>
    <source>
        <strain evidence="2">KCTC 3950</strain>
    </source>
</reference>
<dbReference type="RefSeq" id="WP_377603378.1">
    <property type="nucleotide sequence ID" value="NZ_JBHUME010000008.1"/>
</dbReference>
<name>A0ABW5PF96_9BACL</name>
<sequence length="155" mass="17962">MLTTNLNFTAKGIYEAEVSTLVKADHRKLALIRAKELLAAHHWNQAEVGFTDMQERRHLLMVNQVDFMEWERAVQTEEASIYRVYGRMKLQVFTPVATGYHETYLNQSSLRLPRTLLSDKPVFIIETLSRPVFVQVEEDRLTWKSGLRSVSSIHA</sequence>
<gene>
    <name evidence="1" type="ORF">ACFSUF_13200</name>
</gene>
<keyword evidence="2" id="KW-1185">Reference proteome</keyword>
<organism evidence="1 2">
    <name type="scientific">Paenibacillus gansuensis</name>
    <dbReference type="NCBI Taxonomy" id="306542"/>
    <lineage>
        <taxon>Bacteria</taxon>
        <taxon>Bacillati</taxon>
        <taxon>Bacillota</taxon>
        <taxon>Bacilli</taxon>
        <taxon>Bacillales</taxon>
        <taxon>Paenibacillaceae</taxon>
        <taxon>Paenibacillus</taxon>
    </lineage>
</organism>
<protein>
    <submittedName>
        <fullName evidence="1">Uncharacterized protein</fullName>
    </submittedName>
</protein>
<dbReference type="EMBL" id="JBHUME010000008">
    <property type="protein sequence ID" value="MFD2613381.1"/>
    <property type="molecule type" value="Genomic_DNA"/>
</dbReference>
<dbReference type="Proteomes" id="UP001597541">
    <property type="component" value="Unassembled WGS sequence"/>
</dbReference>